<dbReference type="InterPro" id="IPR006944">
    <property type="entry name" value="Phage/GTA_portal"/>
</dbReference>
<accession>A0A1W6MX81</accession>
<gene>
    <name evidence="3" type="ORF">B1812_15050</name>
</gene>
<feature type="compositionally biased region" description="Low complexity" evidence="1">
    <location>
        <begin position="574"/>
        <end position="584"/>
    </location>
</feature>
<organism evidence="3 4">
    <name type="scientific">Methylocystis bryophila</name>
    <dbReference type="NCBI Taxonomy" id="655015"/>
    <lineage>
        <taxon>Bacteria</taxon>
        <taxon>Pseudomonadati</taxon>
        <taxon>Pseudomonadota</taxon>
        <taxon>Alphaproteobacteria</taxon>
        <taxon>Hyphomicrobiales</taxon>
        <taxon>Methylocystaceae</taxon>
        <taxon>Methylocystis</taxon>
    </lineage>
</organism>
<keyword evidence="4" id="KW-1185">Reference proteome</keyword>
<dbReference type="RefSeq" id="WP_085772309.1">
    <property type="nucleotide sequence ID" value="NZ_AP027149.1"/>
</dbReference>
<evidence type="ECO:0000256" key="1">
    <source>
        <dbReference type="SAM" id="MobiDB-lite"/>
    </source>
</evidence>
<evidence type="ECO:0000313" key="4">
    <source>
        <dbReference type="Proteomes" id="UP000193978"/>
    </source>
</evidence>
<dbReference type="KEGG" id="mbry:B1812_15050"/>
<dbReference type="Proteomes" id="UP000193978">
    <property type="component" value="Chromosome"/>
</dbReference>
<dbReference type="Pfam" id="PF15648">
    <property type="entry name" value="Tox-REase-5"/>
    <property type="match status" value="1"/>
</dbReference>
<proteinExistence type="predicted"/>
<protein>
    <recommendedName>
        <fullName evidence="2">Tox-REase-5 domain-containing protein</fullName>
    </recommendedName>
</protein>
<dbReference type="OrthoDB" id="7524317at2"/>
<feature type="compositionally biased region" description="Basic and acidic residues" evidence="1">
    <location>
        <begin position="592"/>
        <end position="610"/>
    </location>
</feature>
<evidence type="ECO:0000259" key="2">
    <source>
        <dbReference type="Pfam" id="PF15648"/>
    </source>
</evidence>
<dbReference type="Pfam" id="PF04860">
    <property type="entry name" value="Phage_portal"/>
    <property type="match status" value="1"/>
</dbReference>
<dbReference type="InterPro" id="IPR028904">
    <property type="entry name" value="Tox-REase-5_dom"/>
</dbReference>
<dbReference type="STRING" id="655015.B1812_15050"/>
<name>A0A1W6MX81_9HYPH</name>
<feature type="domain" description="Tox-REase-5" evidence="2">
    <location>
        <begin position="634"/>
        <end position="689"/>
    </location>
</feature>
<dbReference type="EMBL" id="CP019948">
    <property type="protein sequence ID" value="ARN82185.1"/>
    <property type="molecule type" value="Genomic_DNA"/>
</dbReference>
<reference evidence="3 4" key="1">
    <citation type="submission" date="2017-02" db="EMBL/GenBank/DDBJ databases">
        <authorList>
            <person name="Peterson S.W."/>
        </authorList>
    </citation>
    <scope>NUCLEOTIDE SEQUENCE [LARGE SCALE GENOMIC DNA]</scope>
    <source>
        <strain evidence="3 4">S285</strain>
    </source>
</reference>
<evidence type="ECO:0000313" key="3">
    <source>
        <dbReference type="EMBL" id="ARN82185.1"/>
    </source>
</evidence>
<sequence length="741" mass="80775">MSARDRQAGRPTWSLSPQDLTVSYGQAQFMSSRGAADAAGWFGPLTPLAPIAPKEVAGRGFDFPSGYNIAVSPRAFEPITFHDLRALAETYDLLRLVIETRKDQIERMSWSLRPRHGCEGPGAVRIKELTRFFQRPDGEHAFSAWLRMLLEDLLVIDAPTLWKQRARNGSLVALHPLDGATIKRVIDDWGRTPQAFIGDDGALVHPCAYQQVLKGYPAVDYAARDLIYAPRNLRPGRVYGFSPVEQIVMTANIALKRQIFTLTHFTEGNIPESLIGVPESWTPDQIKNFQDYWDAYFTGDLAARRRAKFVPGGVAKTFIQTKEPELKNLFDEWLARVVCYAFSVSPQAFVHQLNRATGETQKELAEEEGLWPILKWVKRLIDRVLVEDFGEEDLEFAWGEDAQIDGAKQSQILTSYVAAGILTRNEARAQLGQAPVEDAAANALLVTTGSGPAPLPKLAAGEGALGKYNHFHDEAGRFTTASGASSVSPAPNMRNNDPKTKDVQVAQVEPATAAAAAAAVGVAAAAAAASAYRAYQSWANSPRSARGAAPPLFPSSPSEDSSKHEAPPAPVNEPKASGAAAAVPDPGPDDPEGSRREDDASDRTPRKESYEIGASDGGPGKWAEANEGLTPEEAAYQQRATGAPQGRVYNVANDRAASGSTSFDGYDPATNTLIDAKFWNKWPIDKSFSRDAVIRQARAQIEAADGTRVVWRLPTHERVLRVQDLLDNAKIESIIVELFKP</sequence>
<dbReference type="AlphaFoldDB" id="A0A1W6MX81"/>
<feature type="region of interest" description="Disordered" evidence="1">
    <location>
        <begin position="542"/>
        <end position="625"/>
    </location>
</feature>